<accession>A0ABW1TQQ6</accession>
<dbReference type="Proteomes" id="UP001596270">
    <property type="component" value="Unassembled WGS sequence"/>
</dbReference>
<evidence type="ECO:0000313" key="1">
    <source>
        <dbReference type="EMBL" id="MFC6279693.1"/>
    </source>
</evidence>
<reference evidence="2" key="1">
    <citation type="journal article" date="2019" name="Int. J. Syst. Evol. Microbiol.">
        <title>The Global Catalogue of Microorganisms (GCM) 10K type strain sequencing project: providing services to taxonomists for standard genome sequencing and annotation.</title>
        <authorList>
            <consortium name="The Broad Institute Genomics Platform"/>
            <consortium name="The Broad Institute Genome Sequencing Center for Infectious Disease"/>
            <person name="Wu L."/>
            <person name="Ma J."/>
        </authorList>
    </citation>
    <scope>NUCLEOTIDE SEQUENCE [LARGE SCALE GENOMIC DNA]</scope>
    <source>
        <strain evidence="2">CCUG 39402</strain>
    </source>
</reference>
<protein>
    <submittedName>
        <fullName evidence="1">Uncharacterized protein</fullName>
    </submittedName>
</protein>
<proteinExistence type="predicted"/>
<evidence type="ECO:0000313" key="2">
    <source>
        <dbReference type="Proteomes" id="UP001596270"/>
    </source>
</evidence>
<organism evidence="1 2">
    <name type="scientific">Polaromonas aquatica</name>
    <dbReference type="NCBI Taxonomy" id="332657"/>
    <lineage>
        <taxon>Bacteria</taxon>
        <taxon>Pseudomonadati</taxon>
        <taxon>Pseudomonadota</taxon>
        <taxon>Betaproteobacteria</taxon>
        <taxon>Burkholderiales</taxon>
        <taxon>Comamonadaceae</taxon>
        <taxon>Polaromonas</taxon>
    </lineage>
</organism>
<comment type="caution">
    <text evidence="1">The sequence shown here is derived from an EMBL/GenBank/DDBJ whole genome shotgun (WGS) entry which is preliminary data.</text>
</comment>
<gene>
    <name evidence="1" type="ORF">ACFQND_00375</name>
</gene>
<sequence length="161" mass="17371">MIYIKTELGQTALQDRSLALTPRQRSAFIMFDGKRNLAEVMKATLGLGVTQDDVDRLVSLGLLVQQASPSVEKFTAATAPPAAAALSQTPDGQPTLSAQAHYSKAYPIAIRLTAGLGLRGFRLNLAVEGATDLDKLKELAPKIREAVGPEKFLELENALYY</sequence>
<dbReference type="EMBL" id="JBHSRS010000001">
    <property type="protein sequence ID" value="MFC6279693.1"/>
    <property type="molecule type" value="Genomic_DNA"/>
</dbReference>
<dbReference type="RefSeq" id="WP_371434713.1">
    <property type="nucleotide sequence ID" value="NZ_JBHSRS010000001.1"/>
</dbReference>
<keyword evidence="2" id="KW-1185">Reference proteome</keyword>
<name>A0ABW1TQQ6_9BURK</name>